<evidence type="ECO:0000256" key="4">
    <source>
        <dbReference type="ARBA" id="ARBA00022485"/>
    </source>
</evidence>
<evidence type="ECO:0000256" key="6">
    <source>
        <dbReference type="ARBA" id="ARBA00022839"/>
    </source>
</evidence>
<dbReference type="Pfam" id="PF09810">
    <property type="entry name" value="Exo5"/>
    <property type="match status" value="1"/>
</dbReference>
<keyword evidence="4" id="KW-0004">4Fe-4S</keyword>
<dbReference type="PANTHER" id="PTHR14464:SF4">
    <property type="entry name" value="EXONUCLEASE V"/>
    <property type="match status" value="1"/>
</dbReference>
<evidence type="ECO:0000256" key="3">
    <source>
        <dbReference type="ARBA" id="ARBA00011245"/>
    </source>
</evidence>
<sequence>MAAPILATDRPKAPESDYGSDFSVEEERLVLDLLERLQGVPAASASSPDSQLDSASQADLDAAIAADLFVLPPVTGRDPEHVCEISNRVGFGAHLPVLSQAKALAGPPLNSTSRVPENVTPVTSSLALDGIRYPDLSRALSDSQPESAAKKTQALLQSAQPKGDTRSPIERFRSFPKKPLTVTDISSGAWCELQYWYTLSLLPGGRKTRTAAMRGGTRVHQKLEDEVHTTIQVNVTSKEEAFALRLWNFIQGLRTLRDTGLTRELEVWGVVEEQVINGVIDELSFTSPNAGFEEELSHSPSSNGDAAHSAEKQSPITNYFNPHHRRVYLTDIKTRGSTRLPSGAALRPSRVQLFLYHRMLGEMAAGRLDFATIVARYGLQPEARFSDVFMAQIGSLYDEVFNDACPDEAAVSTIPMDIDAGVTDSNTAPSSGAKRSLPLDLIRYRSIQHIIPLVQAELHETFPLGNESIGDLVAVVYRHRDDGRIIGNHTFPTDPEALSNYLKLDLAWWLGKRNPDGVSIEEAYKCRICEFAERCGWRQERDDEIVRRSKKQMSNMTTS</sequence>
<dbReference type="PANTHER" id="PTHR14464">
    <property type="entry name" value="EXONUCLEASE V"/>
    <property type="match status" value="1"/>
</dbReference>
<keyword evidence="4" id="KW-0408">Iron</keyword>
<proteinExistence type="inferred from homology"/>
<dbReference type="AlphaFoldDB" id="A0A9P9WSP8"/>
<dbReference type="GO" id="GO:0005739">
    <property type="term" value="C:mitochondrion"/>
    <property type="evidence" value="ECO:0007669"/>
    <property type="project" value="TreeGrafter"/>
</dbReference>
<feature type="region of interest" description="Disordered" evidence="7">
    <location>
        <begin position="139"/>
        <end position="170"/>
    </location>
</feature>
<comment type="cofactor">
    <cofactor evidence="1">
        <name>[4Fe-4S] cluster</name>
        <dbReference type="ChEBI" id="CHEBI:49883"/>
    </cofactor>
</comment>
<keyword evidence="5" id="KW-0540">Nuclease</keyword>
<keyword evidence="6" id="KW-0378">Hydrolase</keyword>
<protein>
    <recommendedName>
        <fullName evidence="10">Defects in morphology protein 1</fullName>
    </recommendedName>
</protein>
<dbReference type="GO" id="GO:0005634">
    <property type="term" value="C:nucleus"/>
    <property type="evidence" value="ECO:0007669"/>
    <property type="project" value="TreeGrafter"/>
</dbReference>
<dbReference type="GO" id="GO:0045145">
    <property type="term" value="F:single-stranded DNA 5'-3' DNA exonuclease activity"/>
    <property type="evidence" value="ECO:0007669"/>
    <property type="project" value="InterPro"/>
</dbReference>
<comment type="similarity">
    <text evidence="2">Belongs to the EXO5 family.</text>
</comment>
<keyword evidence="4" id="KW-0479">Metal-binding</keyword>
<evidence type="ECO:0000256" key="7">
    <source>
        <dbReference type="SAM" id="MobiDB-lite"/>
    </source>
</evidence>
<keyword evidence="4" id="KW-0411">Iron-sulfur</keyword>
<evidence type="ECO:0000256" key="2">
    <source>
        <dbReference type="ARBA" id="ARBA00009797"/>
    </source>
</evidence>
<organism evidence="8 9">
    <name type="scientific">Neoarthrinium moseri</name>
    <dbReference type="NCBI Taxonomy" id="1658444"/>
    <lineage>
        <taxon>Eukaryota</taxon>
        <taxon>Fungi</taxon>
        <taxon>Dikarya</taxon>
        <taxon>Ascomycota</taxon>
        <taxon>Pezizomycotina</taxon>
        <taxon>Sordariomycetes</taxon>
        <taxon>Xylariomycetidae</taxon>
        <taxon>Amphisphaeriales</taxon>
        <taxon>Apiosporaceae</taxon>
        <taxon>Neoarthrinium</taxon>
    </lineage>
</organism>
<name>A0A9P9WSP8_9PEZI</name>
<comment type="caution">
    <text evidence="8">The sequence shown here is derived from an EMBL/GenBank/DDBJ whole genome shotgun (WGS) entry which is preliminary data.</text>
</comment>
<dbReference type="InterPro" id="IPR019190">
    <property type="entry name" value="EXOV"/>
</dbReference>
<keyword evidence="6" id="KW-0269">Exonuclease</keyword>
<evidence type="ECO:0000256" key="5">
    <source>
        <dbReference type="ARBA" id="ARBA00022722"/>
    </source>
</evidence>
<feature type="region of interest" description="Disordered" evidence="7">
    <location>
        <begin position="291"/>
        <end position="317"/>
    </location>
</feature>
<evidence type="ECO:0000313" key="8">
    <source>
        <dbReference type="EMBL" id="KAI1877674.1"/>
    </source>
</evidence>
<comment type="subunit">
    <text evidence="3">Monomer.</text>
</comment>
<feature type="region of interest" description="Disordered" evidence="7">
    <location>
        <begin position="1"/>
        <end position="21"/>
    </location>
</feature>
<gene>
    <name evidence="8" type="ORF">JX265_003682</name>
</gene>
<evidence type="ECO:0000256" key="1">
    <source>
        <dbReference type="ARBA" id="ARBA00001966"/>
    </source>
</evidence>
<accession>A0A9P9WSP8</accession>
<evidence type="ECO:0008006" key="10">
    <source>
        <dbReference type="Google" id="ProtNLM"/>
    </source>
</evidence>
<evidence type="ECO:0000313" key="9">
    <source>
        <dbReference type="Proteomes" id="UP000829685"/>
    </source>
</evidence>
<dbReference type="EMBL" id="JAFIMR010000006">
    <property type="protein sequence ID" value="KAI1877674.1"/>
    <property type="molecule type" value="Genomic_DNA"/>
</dbReference>
<dbReference type="GO" id="GO:0036297">
    <property type="term" value="P:interstrand cross-link repair"/>
    <property type="evidence" value="ECO:0007669"/>
    <property type="project" value="TreeGrafter"/>
</dbReference>
<keyword evidence="9" id="KW-1185">Reference proteome</keyword>
<dbReference type="GO" id="GO:0051539">
    <property type="term" value="F:4 iron, 4 sulfur cluster binding"/>
    <property type="evidence" value="ECO:0007669"/>
    <property type="project" value="UniProtKB-KW"/>
</dbReference>
<dbReference type="Proteomes" id="UP000829685">
    <property type="component" value="Unassembled WGS sequence"/>
</dbReference>
<reference evidence="8" key="1">
    <citation type="submission" date="2021-03" db="EMBL/GenBank/DDBJ databases">
        <title>Revisited historic fungal species revealed as producer of novel bioactive compounds through whole genome sequencing and comparative genomics.</title>
        <authorList>
            <person name="Vignolle G.A."/>
            <person name="Hochenegger N."/>
            <person name="Mach R.L."/>
            <person name="Mach-Aigner A.R."/>
            <person name="Javad Rahimi M."/>
            <person name="Salim K.A."/>
            <person name="Chan C.M."/>
            <person name="Lim L.B.L."/>
            <person name="Cai F."/>
            <person name="Druzhinina I.S."/>
            <person name="U'Ren J.M."/>
            <person name="Derntl C."/>
        </authorList>
    </citation>
    <scope>NUCLEOTIDE SEQUENCE</scope>
    <source>
        <strain evidence="8">TUCIM 5799</strain>
    </source>
</reference>